<feature type="region of interest" description="Disordered" evidence="1">
    <location>
        <begin position="498"/>
        <end position="518"/>
    </location>
</feature>
<dbReference type="Gene3D" id="3.30.200.20">
    <property type="entry name" value="Phosphorylase Kinase, domain 1"/>
    <property type="match status" value="1"/>
</dbReference>
<name>A0A6A6R0N2_9PEZI</name>
<dbReference type="Gene3D" id="3.90.1200.10">
    <property type="match status" value="1"/>
</dbReference>
<organism evidence="5 6">
    <name type="scientific">Lophium mytilinum</name>
    <dbReference type="NCBI Taxonomy" id="390894"/>
    <lineage>
        <taxon>Eukaryota</taxon>
        <taxon>Fungi</taxon>
        <taxon>Dikarya</taxon>
        <taxon>Ascomycota</taxon>
        <taxon>Pezizomycotina</taxon>
        <taxon>Dothideomycetes</taxon>
        <taxon>Pleosporomycetidae</taxon>
        <taxon>Mytilinidiales</taxon>
        <taxon>Mytilinidiaceae</taxon>
        <taxon>Lophium</taxon>
    </lineage>
</organism>
<dbReference type="Pfam" id="PF23212">
    <property type="entry name" value="DUF7064"/>
    <property type="match status" value="1"/>
</dbReference>
<dbReference type="Pfam" id="PF01636">
    <property type="entry name" value="APH"/>
    <property type="match status" value="1"/>
</dbReference>
<dbReference type="InterPro" id="IPR055492">
    <property type="entry name" value="DUF7064"/>
</dbReference>
<dbReference type="CDD" id="cd05154">
    <property type="entry name" value="ACAD10_11_N-like"/>
    <property type="match status" value="1"/>
</dbReference>
<dbReference type="GO" id="GO:0016301">
    <property type="term" value="F:kinase activity"/>
    <property type="evidence" value="ECO:0007669"/>
    <property type="project" value="UniProtKB-KW"/>
</dbReference>
<keyword evidence="6" id="KW-1185">Reference proteome</keyword>
<feature type="domain" description="DUF7064" evidence="3">
    <location>
        <begin position="734"/>
        <end position="857"/>
    </location>
</feature>
<dbReference type="Proteomes" id="UP000799750">
    <property type="component" value="Unassembled WGS sequence"/>
</dbReference>
<feature type="region of interest" description="Disordered" evidence="1">
    <location>
        <begin position="145"/>
        <end position="164"/>
    </location>
</feature>
<keyword evidence="5" id="KW-0418">Kinase</keyword>
<proteinExistence type="predicted"/>
<dbReference type="Pfam" id="PF23213">
    <property type="entry name" value="DUF7065"/>
    <property type="match status" value="1"/>
</dbReference>
<feature type="domain" description="DUF7065" evidence="4">
    <location>
        <begin position="554"/>
        <end position="733"/>
    </location>
</feature>
<evidence type="ECO:0000259" key="4">
    <source>
        <dbReference type="Pfam" id="PF23213"/>
    </source>
</evidence>
<feature type="compositionally biased region" description="Basic and acidic residues" evidence="1">
    <location>
        <begin position="498"/>
        <end position="514"/>
    </location>
</feature>
<dbReference type="OrthoDB" id="10003767at2759"/>
<evidence type="ECO:0000259" key="2">
    <source>
        <dbReference type="Pfam" id="PF01636"/>
    </source>
</evidence>
<feature type="domain" description="Aminoglycoside phosphotransferase" evidence="2">
    <location>
        <begin position="195"/>
        <end position="430"/>
    </location>
</feature>
<dbReference type="InterPro" id="IPR051678">
    <property type="entry name" value="AGP_Transferase"/>
</dbReference>
<dbReference type="InterPro" id="IPR055493">
    <property type="entry name" value="DUF7065"/>
</dbReference>
<accession>A0A6A6R0N2</accession>
<protein>
    <submittedName>
        <fullName evidence="5">Kinase-like protein</fullName>
    </submittedName>
</protein>
<evidence type="ECO:0000313" key="5">
    <source>
        <dbReference type="EMBL" id="KAF2498281.1"/>
    </source>
</evidence>
<gene>
    <name evidence="5" type="ORF">BU16DRAFT_288799</name>
</gene>
<reference evidence="5" key="1">
    <citation type="journal article" date="2020" name="Stud. Mycol.">
        <title>101 Dothideomycetes genomes: a test case for predicting lifestyles and emergence of pathogens.</title>
        <authorList>
            <person name="Haridas S."/>
            <person name="Albert R."/>
            <person name="Binder M."/>
            <person name="Bloem J."/>
            <person name="Labutti K."/>
            <person name="Salamov A."/>
            <person name="Andreopoulos B."/>
            <person name="Baker S."/>
            <person name="Barry K."/>
            <person name="Bills G."/>
            <person name="Bluhm B."/>
            <person name="Cannon C."/>
            <person name="Castanera R."/>
            <person name="Culley D."/>
            <person name="Daum C."/>
            <person name="Ezra D."/>
            <person name="Gonzalez J."/>
            <person name="Henrissat B."/>
            <person name="Kuo A."/>
            <person name="Liang C."/>
            <person name="Lipzen A."/>
            <person name="Lutzoni F."/>
            <person name="Magnuson J."/>
            <person name="Mondo S."/>
            <person name="Nolan M."/>
            <person name="Ohm R."/>
            <person name="Pangilinan J."/>
            <person name="Park H.-J."/>
            <person name="Ramirez L."/>
            <person name="Alfaro M."/>
            <person name="Sun H."/>
            <person name="Tritt A."/>
            <person name="Yoshinaga Y."/>
            <person name="Zwiers L.-H."/>
            <person name="Turgeon B."/>
            <person name="Goodwin S."/>
            <person name="Spatafora J."/>
            <person name="Crous P."/>
            <person name="Grigoriev I."/>
        </authorList>
    </citation>
    <scope>NUCLEOTIDE SEQUENCE</scope>
    <source>
        <strain evidence="5">CBS 269.34</strain>
    </source>
</reference>
<evidence type="ECO:0000256" key="1">
    <source>
        <dbReference type="SAM" id="MobiDB-lite"/>
    </source>
</evidence>
<evidence type="ECO:0000259" key="3">
    <source>
        <dbReference type="Pfam" id="PF23212"/>
    </source>
</evidence>
<dbReference type="InterPro" id="IPR011009">
    <property type="entry name" value="Kinase-like_dom_sf"/>
</dbReference>
<evidence type="ECO:0000313" key="6">
    <source>
        <dbReference type="Proteomes" id="UP000799750"/>
    </source>
</evidence>
<dbReference type="AlphaFoldDB" id="A0A6A6R0N2"/>
<dbReference type="SUPFAM" id="SSF159245">
    <property type="entry name" value="AttH-like"/>
    <property type="match status" value="1"/>
</dbReference>
<sequence>MRINPTSQTLSLVIRAIETTVAPDLTNPTAIGAIELIKPALHDLLKRQGPSIPLLRKCIEEGESLNYEMTQHLEGTKAGQKRPYSTLGDFDTLCEKYDQLTEELDELCTRLTKVASHDPKASEFIRKAAEWELDYYTTLQSIQPQPFKGEASHPDDSPNPPLTKEFFESFLQTKREDPSLSVTSFISNPGSFGKQTYFATVRHGSGSTEDLVIRKADPAPIMLHSSFLLPQEYDLLKAVSATGYPAPTPIDLAENLPGVDGTFFTMSKISGKLPGSFLGGHEAKIDEEVWFQLAEKLAELHAIPLEKFEEVIKKYDEEGAMEDTVQSRYHRNLRGWRDYASRIEHLPSPFITYLFSWLERNVPADDRKPVLTHGDFNIHNVLFEDVKLTGVLDWECSDFGAPEQDLAYIQPHLSRHMPWEKFLDHYKKSGGQELNMQYMSFTLAYSVLRTMLGGVRATRNLQVGHNRDLRYIMVELGFTPAFMGMGLACTADKKEDGSVEDASRKETEVEEKAAKANGNAELESTLEQDLKETNGLHGHHYVADRYRTAEDMLAKVSGGKTLQIYGDEVNGRQKPGPQENWQNSVVLVWWDDKSAVGGFHRLGHEPNLKDGGKVVMWNYLLSPKGMYKRMHHVPLRDADLLPKNGFGSGDDTCRCELEDGEHIWTVEDEDVSGKITCVDTGPDVDCYPKKGQINSFTSHHFDIPGIVHGSLKIKGEEYKIDGLGVRDAGWGPRNWGTVYSHRWIAGTCGKSLSIIAVSWHGVDESISTFGWVVRNGIITYAKKVKILAYMEEDAATNHGGRVTFSLTTGEILDVECTPVPAKAMVSFHQNVCVVDRICNMTCGGLRGMCNFETSANIQMGVRRPTKFSNGIIDNGFFEDAESV</sequence>
<keyword evidence="5" id="KW-0808">Transferase</keyword>
<dbReference type="SUPFAM" id="SSF56112">
    <property type="entry name" value="Protein kinase-like (PK-like)"/>
    <property type="match status" value="1"/>
</dbReference>
<dbReference type="InterPro" id="IPR002575">
    <property type="entry name" value="Aminoglycoside_PTrfase"/>
</dbReference>
<dbReference type="EMBL" id="MU004185">
    <property type="protein sequence ID" value="KAF2498281.1"/>
    <property type="molecule type" value="Genomic_DNA"/>
</dbReference>
<dbReference type="PANTHER" id="PTHR21310">
    <property type="entry name" value="AMINOGLYCOSIDE PHOSPHOTRANSFERASE-RELATED-RELATED"/>
    <property type="match status" value="1"/>
</dbReference>
<dbReference type="InterPro" id="IPR041726">
    <property type="entry name" value="ACAD10_11_N"/>
</dbReference>